<keyword evidence="2" id="KW-1185">Reference proteome</keyword>
<sequence>MICQACYSILDNDSGMAEVGGKAFTIAGASRGDKAATIDEAKYRRFRRKEAARLGLDMDDDEV</sequence>
<accession>A0A518H956</accession>
<evidence type="ECO:0000313" key="1">
    <source>
        <dbReference type="EMBL" id="QDV37380.1"/>
    </source>
</evidence>
<name>A0A518H956_9BACT</name>
<evidence type="ECO:0000313" key="2">
    <source>
        <dbReference type="Proteomes" id="UP000317835"/>
    </source>
</evidence>
<organism evidence="1 2">
    <name type="scientific">Tautonia plasticadhaerens</name>
    <dbReference type="NCBI Taxonomy" id="2527974"/>
    <lineage>
        <taxon>Bacteria</taxon>
        <taxon>Pseudomonadati</taxon>
        <taxon>Planctomycetota</taxon>
        <taxon>Planctomycetia</taxon>
        <taxon>Isosphaerales</taxon>
        <taxon>Isosphaeraceae</taxon>
        <taxon>Tautonia</taxon>
    </lineage>
</organism>
<gene>
    <name evidence="1" type="ORF">ElP_53190</name>
</gene>
<dbReference type="KEGG" id="tpla:ElP_53190"/>
<dbReference type="RefSeq" id="WP_145275125.1">
    <property type="nucleotide sequence ID" value="NZ_CP036426.1"/>
</dbReference>
<proteinExistence type="predicted"/>
<dbReference type="AlphaFoldDB" id="A0A518H956"/>
<protein>
    <submittedName>
        <fullName evidence="1">Uncharacterized protein</fullName>
    </submittedName>
</protein>
<dbReference type="EMBL" id="CP036426">
    <property type="protein sequence ID" value="QDV37380.1"/>
    <property type="molecule type" value="Genomic_DNA"/>
</dbReference>
<dbReference type="Proteomes" id="UP000317835">
    <property type="component" value="Chromosome"/>
</dbReference>
<reference evidence="1 2" key="1">
    <citation type="submission" date="2019-02" db="EMBL/GenBank/DDBJ databases">
        <title>Deep-cultivation of Planctomycetes and their phenomic and genomic characterization uncovers novel biology.</title>
        <authorList>
            <person name="Wiegand S."/>
            <person name="Jogler M."/>
            <person name="Boedeker C."/>
            <person name="Pinto D."/>
            <person name="Vollmers J."/>
            <person name="Rivas-Marin E."/>
            <person name="Kohn T."/>
            <person name="Peeters S.H."/>
            <person name="Heuer A."/>
            <person name="Rast P."/>
            <person name="Oberbeckmann S."/>
            <person name="Bunk B."/>
            <person name="Jeske O."/>
            <person name="Meyerdierks A."/>
            <person name="Storesund J.E."/>
            <person name="Kallscheuer N."/>
            <person name="Luecker S."/>
            <person name="Lage O.M."/>
            <person name="Pohl T."/>
            <person name="Merkel B.J."/>
            <person name="Hornburger P."/>
            <person name="Mueller R.-W."/>
            <person name="Bruemmer F."/>
            <person name="Labrenz M."/>
            <person name="Spormann A.M."/>
            <person name="Op den Camp H."/>
            <person name="Overmann J."/>
            <person name="Amann R."/>
            <person name="Jetten M.S.M."/>
            <person name="Mascher T."/>
            <person name="Medema M.H."/>
            <person name="Devos D.P."/>
            <person name="Kaster A.-K."/>
            <person name="Ovreas L."/>
            <person name="Rohde M."/>
            <person name="Galperin M.Y."/>
            <person name="Jogler C."/>
        </authorList>
    </citation>
    <scope>NUCLEOTIDE SEQUENCE [LARGE SCALE GENOMIC DNA]</scope>
    <source>
        <strain evidence="1 2">ElP</strain>
    </source>
</reference>